<organism evidence="1">
    <name type="scientific">marine sediment metagenome</name>
    <dbReference type="NCBI Taxonomy" id="412755"/>
    <lineage>
        <taxon>unclassified sequences</taxon>
        <taxon>metagenomes</taxon>
        <taxon>ecological metagenomes</taxon>
    </lineage>
</organism>
<protein>
    <recommendedName>
        <fullName evidence="2">CopG protein</fullName>
    </recommendedName>
</protein>
<sequence>MKIYLFLLMQLFAFNIFAAAPSYTEIQSNTEIKVYRDPECQCCHKWIAHLEENKFNVLDLLRPDMASIKEAAHLPKQMTSCHTAMVDGYIIEGHVPAADIRRLLTERPEIAGLAVPQMPVGAPGMEMGEVKHNFTVFQFNKDGKYTIFTSYQLDENNNYQAHPYTSTEQK</sequence>
<name>A0A0F9RDG8_9ZZZZ</name>
<dbReference type="EMBL" id="LAZR01002996">
    <property type="protein sequence ID" value="KKN23186.1"/>
    <property type="molecule type" value="Genomic_DNA"/>
</dbReference>
<dbReference type="AlphaFoldDB" id="A0A0F9RDG8"/>
<proteinExistence type="predicted"/>
<comment type="caution">
    <text evidence="1">The sequence shown here is derived from an EMBL/GenBank/DDBJ whole genome shotgun (WGS) entry which is preliminary data.</text>
</comment>
<evidence type="ECO:0000313" key="1">
    <source>
        <dbReference type="EMBL" id="KKN23186.1"/>
    </source>
</evidence>
<reference evidence="1" key="1">
    <citation type="journal article" date="2015" name="Nature">
        <title>Complex archaea that bridge the gap between prokaryotes and eukaryotes.</title>
        <authorList>
            <person name="Spang A."/>
            <person name="Saw J.H."/>
            <person name="Jorgensen S.L."/>
            <person name="Zaremba-Niedzwiedzka K."/>
            <person name="Martijn J."/>
            <person name="Lind A.E."/>
            <person name="van Eijk R."/>
            <person name="Schleper C."/>
            <person name="Guy L."/>
            <person name="Ettema T.J."/>
        </authorList>
    </citation>
    <scope>NUCLEOTIDE SEQUENCE</scope>
</reference>
<dbReference type="InterPro" id="IPR007332">
    <property type="entry name" value="DUF411"/>
</dbReference>
<gene>
    <name evidence="1" type="ORF">LCGC14_0907500</name>
</gene>
<evidence type="ECO:0008006" key="2">
    <source>
        <dbReference type="Google" id="ProtNLM"/>
    </source>
</evidence>
<accession>A0A0F9RDG8</accession>
<dbReference type="Pfam" id="PF04214">
    <property type="entry name" value="DUF411"/>
    <property type="match status" value="1"/>
</dbReference>